<feature type="region of interest" description="Disordered" evidence="1">
    <location>
        <begin position="1"/>
        <end position="20"/>
    </location>
</feature>
<evidence type="ECO:0000313" key="3">
    <source>
        <dbReference type="Proteomes" id="UP000239560"/>
    </source>
</evidence>
<proteinExistence type="predicted"/>
<organism evidence="2 3">
    <name type="scientific">Rhodotorula toruloides</name>
    <name type="common">Yeast</name>
    <name type="synonym">Rhodosporidium toruloides</name>
    <dbReference type="NCBI Taxonomy" id="5286"/>
    <lineage>
        <taxon>Eukaryota</taxon>
        <taxon>Fungi</taxon>
        <taxon>Dikarya</taxon>
        <taxon>Basidiomycota</taxon>
        <taxon>Pucciniomycotina</taxon>
        <taxon>Microbotryomycetes</taxon>
        <taxon>Sporidiobolales</taxon>
        <taxon>Sporidiobolaceae</taxon>
        <taxon>Rhodotorula</taxon>
    </lineage>
</organism>
<sequence length="155" mass="17216">MLARVLSCSQSHSYPVKPPAPLHTPSSLLSVFISSNAAIRIQRRRQRARRKVQRLHDPLSWRKDRAPQGSIIRRANHSVKFSAACDVALKAQPPQPRLAGRRPLGLVVPATDEQLASHSDELYAQTHCKRAWTARWAVRALLSPGSPGPPFLPLC</sequence>
<protein>
    <submittedName>
        <fullName evidence="2">Uncharacterized protein</fullName>
    </submittedName>
</protein>
<dbReference type="Proteomes" id="UP000239560">
    <property type="component" value="Unassembled WGS sequence"/>
</dbReference>
<evidence type="ECO:0000313" key="2">
    <source>
        <dbReference type="EMBL" id="PRQ75673.1"/>
    </source>
</evidence>
<dbReference type="EMBL" id="LCTV02000004">
    <property type="protein sequence ID" value="PRQ75673.1"/>
    <property type="molecule type" value="Genomic_DNA"/>
</dbReference>
<accession>A0A2T0ACE8</accession>
<dbReference type="AlphaFoldDB" id="A0A2T0ACE8"/>
<evidence type="ECO:0000256" key="1">
    <source>
        <dbReference type="SAM" id="MobiDB-lite"/>
    </source>
</evidence>
<comment type="caution">
    <text evidence="2">The sequence shown here is derived from an EMBL/GenBank/DDBJ whole genome shotgun (WGS) entry which is preliminary data.</text>
</comment>
<name>A0A2T0ACE8_RHOTO</name>
<reference evidence="2 3" key="1">
    <citation type="journal article" date="2018" name="Elife">
        <title>Functional genomics of lipid metabolism in the oleaginous yeast Rhodosporidium toruloides.</title>
        <authorList>
            <person name="Coradetti S.T."/>
            <person name="Pinel D."/>
            <person name="Geiselman G."/>
            <person name="Ito M."/>
            <person name="Mondo S."/>
            <person name="Reilly M.C."/>
            <person name="Cheng Y.F."/>
            <person name="Bauer S."/>
            <person name="Grigoriev I."/>
            <person name="Gladden J.M."/>
            <person name="Simmons B.A."/>
            <person name="Brem R."/>
            <person name="Arkin A.P."/>
            <person name="Skerker J.M."/>
        </authorList>
    </citation>
    <scope>NUCLEOTIDE SEQUENCE [LARGE SCALE GENOMIC DNA]</scope>
    <source>
        <strain evidence="2 3">NBRC 0880</strain>
    </source>
</reference>
<gene>
    <name evidence="2" type="ORF">AAT19DRAFT_13730</name>
</gene>